<comment type="caution">
    <text evidence="8">The sequence shown here is derived from an EMBL/GenBank/DDBJ whole genome shotgun (WGS) entry which is preliminary data.</text>
</comment>
<evidence type="ECO:0000313" key="8">
    <source>
        <dbReference type="EMBL" id="KAK1665325.1"/>
    </source>
</evidence>
<dbReference type="InterPro" id="IPR044810">
    <property type="entry name" value="WRKY_plant"/>
</dbReference>
<evidence type="ECO:0000259" key="7">
    <source>
        <dbReference type="PROSITE" id="PS50811"/>
    </source>
</evidence>
<dbReference type="SUPFAM" id="SSF118290">
    <property type="entry name" value="WRKY DNA-binding domain"/>
    <property type="match status" value="1"/>
</dbReference>
<dbReference type="GO" id="GO:0005634">
    <property type="term" value="C:nucleus"/>
    <property type="evidence" value="ECO:0007669"/>
    <property type="project" value="UniProtKB-SubCell"/>
</dbReference>
<keyword evidence="2" id="KW-0805">Transcription regulation</keyword>
<dbReference type="Proteomes" id="UP001231189">
    <property type="component" value="Unassembled WGS sequence"/>
</dbReference>
<accession>A0AAD8SXA2</accession>
<name>A0AAD8SXA2_LOLMU</name>
<evidence type="ECO:0000256" key="4">
    <source>
        <dbReference type="ARBA" id="ARBA00023163"/>
    </source>
</evidence>
<feature type="region of interest" description="Disordered" evidence="6">
    <location>
        <begin position="441"/>
        <end position="463"/>
    </location>
</feature>
<feature type="region of interest" description="Disordered" evidence="6">
    <location>
        <begin position="289"/>
        <end position="322"/>
    </location>
</feature>
<evidence type="ECO:0000256" key="3">
    <source>
        <dbReference type="ARBA" id="ARBA00023125"/>
    </source>
</evidence>
<evidence type="ECO:0000256" key="5">
    <source>
        <dbReference type="ARBA" id="ARBA00023242"/>
    </source>
</evidence>
<feature type="compositionally biased region" description="Polar residues" evidence="6">
    <location>
        <begin position="313"/>
        <end position="322"/>
    </location>
</feature>
<evidence type="ECO:0000313" key="9">
    <source>
        <dbReference type="Proteomes" id="UP001231189"/>
    </source>
</evidence>
<dbReference type="GO" id="GO:0043565">
    <property type="term" value="F:sequence-specific DNA binding"/>
    <property type="evidence" value="ECO:0007669"/>
    <property type="project" value="InterPro"/>
</dbReference>
<keyword evidence="3" id="KW-0238">DNA-binding</keyword>
<protein>
    <recommendedName>
        <fullName evidence="7">WRKY domain-containing protein</fullName>
    </recommendedName>
</protein>
<dbReference type="InterPro" id="IPR036576">
    <property type="entry name" value="WRKY_dom_sf"/>
</dbReference>
<comment type="subcellular location">
    <subcellularLocation>
        <location evidence="1">Nucleus</location>
    </subcellularLocation>
</comment>
<evidence type="ECO:0000256" key="2">
    <source>
        <dbReference type="ARBA" id="ARBA00023015"/>
    </source>
</evidence>
<dbReference type="Gene3D" id="2.20.25.80">
    <property type="entry name" value="WRKY domain"/>
    <property type="match status" value="1"/>
</dbReference>
<gene>
    <name evidence="8" type="ORF">QYE76_053484</name>
</gene>
<evidence type="ECO:0000256" key="6">
    <source>
        <dbReference type="SAM" id="MobiDB-lite"/>
    </source>
</evidence>
<dbReference type="GO" id="GO:0003700">
    <property type="term" value="F:DNA-binding transcription factor activity"/>
    <property type="evidence" value="ECO:0007669"/>
    <property type="project" value="InterPro"/>
</dbReference>
<keyword evidence="9" id="KW-1185">Reference proteome</keyword>
<dbReference type="InterPro" id="IPR003657">
    <property type="entry name" value="WRKY_dom"/>
</dbReference>
<dbReference type="Pfam" id="PF03106">
    <property type="entry name" value="WRKY"/>
    <property type="match status" value="1"/>
</dbReference>
<dbReference type="PANTHER" id="PTHR31221">
    <property type="entry name" value="WRKY TRANSCRIPTION FACTOR PROTEIN 1-RELATED"/>
    <property type="match status" value="1"/>
</dbReference>
<dbReference type="SMART" id="SM00774">
    <property type="entry name" value="WRKY"/>
    <property type="match status" value="1"/>
</dbReference>
<dbReference type="AlphaFoldDB" id="A0AAD8SXA2"/>
<reference evidence="8" key="1">
    <citation type="submission" date="2023-07" db="EMBL/GenBank/DDBJ databases">
        <title>A chromosome-level genome assembly of Lolium multiflorum.</title>
        <authorList>
            <person name="Chen Y."/>
            <person name="Copetti D."/>
            <person name="Kolliker R."/>
            <person name="Studer B."/>
        </authorList>
    </citation>
    <scope>NUCLEOTIDE SEQUENCE</scope>
    <source>
        <strain evidence="8">02402/16</strain>
        <tissue evidence="8">Leaf</tissue>
    </source>
</reference>
<dbReference type="EMBL" id="JAUUTY010000003">
    <property type="protein sequence ID" value="KAK1665325.1"/>
    <property type="molecule type" value="Genomic_DNA"/>
</dbReference>
<feature type="region of interest" description="Disordered" evidence="6">
    <location>
        <begin position="153"/>
        <end position="174"/>
    </location>
</feature>
<organism evidence="8 9">
    <name type="scientific">Lolium multiflorum</name>
    <name type="common">Italian ryegrass</name>
    <name type="synonym">Lolium perenne subsp. multiflorum</name>
    <dbReference type="NCBI Taxonomy" id="4521"/>
    <lineage>
        <taxon>Eukaryota</taxon>
        <taxon>Viridiplantae</taxon>
        <taxon>Streptophyta</taxon>
        <taxon>Embryophyta</taxon>
        <taxon>Tracheophyta</taxon>
        <taxon>Spermatophyta</taxon>
        <taxon>Magnoliopsida</taxon>
        <taxon>Liliopsida</taxon>
        <taxon>Poales</taxon>
        <taxon>Poaceae</taxon>
        <taxon>BOP clade</taxon>
        <taxon>Pooideae</taxon>
        <taxon>Poodae</taxon>
        <taxon>Poeae</taxon>
        <taxon>Poeae Chloroplast Group 2 (Poeae type)</taxon>
        <taxon>Loliodinae</taxon>
        <taxon>Loliinae</taxon>
        <taxon>Lolium</taxon>
    </lineage>
</organism>
<keyword evidence="5" id="KW-0539">Nucleus</keyword>
<dbReference type="PANTHER" id="PTHR31221:SF335">
    <property type="entry name" value="OS01G0584900 PROTEIN"/>
    <property type="match status" value="1"/>
</dbReference>
<dbReference type="PROSITE" id="PS50811">
    <property type="entry name" value="WRKY"/>
    <property type="match status" value="1"/>
</dbReference>
<keyword evidence="4" id="KW-0804">Transcription</keyword>
<evidence type="ECO:0000256" key="1">
    <source>
        <dbReference type="ARBA" id="ARBA00004123"/>
    </source>
</evidence>
<proteinExistence type="predicted"/>
<feature type="region of interest" description="Disordered" evidence="6">
    <location>
        <begin position="51"/>
        <end position="89"/>
    </location>
</feature>
<dbReference type="FunFam" id="2.20.25.80:FF:000003">
    <property type="entry name" value="WRKY transcription factor 57"/>
    <property type="match status" value="1"/>
</dbReference>
<sequence>MTRKVNGARVVELGRVAARPEKHQAAVLRVSTMVSSWPGLALGPHDPFPAAARSCRRSSRPRPLLPENQPSGTRGTRRRRAGNSQAADEDGEVVAALAVLREAKQESGERRRALCTARLLAAGGPRLRGSAENGRPVAVSSLDRWHREHGVALPLASAQPGEQSRGSCRQSRRSTATTGALRLRAFSDGSHLLQLERIDRRTESEGTTASPSVALSLAGGLAVAMSSYSSLLSMRPIDQIGGYVDDGYNDADDDLVLAASYLSSFDFDLGEDYVSLPRAATAAAFHAEQQAPAPPLGHSPQADADSYNCGKAASTSSDGLSYQDSISKSFTSGGARSKGSKIAFKTRSEVEVLDDGYRWRKYGKKMVKNSPNPRNYYRCSSEECRVKKRVERERDDARFVITTYDGVHNHPAPLPPRGCAGYSLAQMRVEGLDTVKMHAVGAGDGGLQGSTPVPAPRTVQRDD</sequence>
<feature type="domain" description="WRKY" evidence="7">
    <location>
        <begin position="348"/>
        <end position="413"/>
    </location>
</feature>